<gene>
    <name evidence="2" type="ORF">Taro_034785</name>
</gene>
<dbReference type="Proteomes" id="UP000652761">
    <property type="component" value="Unassembled WGS sequence"/>
</dbReference>
<feature type="compositionally biased region" description="Polar residues" evidence="1">
    <location>
        <begin position="52"/>
        <end position="62"/>
    </location>
</feature>
<proteinExistence type="predicted"/>
<name>A0A843WB47_COLES</name>
<dbReference type="EMBL" id="NMUH01002777">
    <property type="protein sequence ID" value="MQM02025.1"/>
    <property type="molecule type" value="Genomic_DNA"/>
</dbReference>
<evidence type="ECO:0000256" key="1">
    <source>
        <dbReference type="SAM" id="MobiDB-lite"/>
    </source>
</evidence>
<organism evidence="2 3">
    <name type="scientific">Colocasia esculenta</name>
    <name type="common">Wild taro</name>
    <name type="synonym">Arum esculentum</name>
    <dbReference type="NCBI Taxonomy" id="4460"/>
    <lineage>
        <taxon>Eukaryota</taxon>
        <taxon>Viridiplantae</taxon>
        <taxon>Streptophyta</taxon>
        <taxon>Embryophyta</taxon>
        <taxon>Tracheophyta</taxon>
        <taxon>Spermatophyta</taxon>
        <taxon>Magnoliopsida</taxon>
        <taxon>Liliopsida</taxon>
        <taxon>Araceae</taxon>
        <taxon>Aroideae</taxon>
        <taxon>Colocasieae</taxon>
        <taxon>Colocasia</taxon>
    </lineage>
</organism>
<reference evidence="2" key="1">
    <citation type="submission" date="2017-07" db="EMBL/GenBank/DDBJ databases">
        <title>Taro Niue Genome Assembly and Annotation.</title>
        <authorList>
            <person name="Atibalentja N."/>
            <person name="Keating K."/>
            <person name="Fields C.J."/>
        </authorList>
    </citation>
    <scope>NUCLEOTIDE SEQUENCE</scope>
    <source>
        <strain evidence="2">Niue_2</strain>
        <tissue evidence="2">Leaf</tissue>
    </source>
</reference>
<keyword evidence="3" id="KW-1185">Reference proteome</keyword>
<evidence type="ECO:0000313" key="3">
    <source>
        <dbReference type="Proteomes" id="UP000652761"/>
    </source>
</evidence>
<comment type="caution">
    <text evidence="2">The sequence shown here is derived from an EMBL/GenBank/DDBJ whole genome shotgun (WGS) entry which is preliminary data.</text>
</comment>
<feature type="region of interest" description="Disordered" evidence="1">
    <location>
        <begin position="16"/>
        <end position="62"/>
    </location>
</feature>
<accession>A0A843WB47</accession>
<sequence length="62" mass="6767">MKKVTRICAERDNGVRTGREIATGHASRSERDGQFATGSYEEGDKGMCRTRQGGQNTTGFLS</sequence>
<evidence type="ECO:0000313" key="2">
    <source>
        <dbReference type="EMBL" id="MQM02025.1"/>
    </source>
</evidence>
<dbReference type="AlphaFoldDB" id="A0A843WB47"/>
<protein>
    <submittedName>
        <fullName evidence="2">Uncharacterized protein</fullName>
    </submittedName>
</protein>